<feature type="chain" id="PRO_5004670634" evidence="3">
    <location>
        <begin position="21"/>
        <end position="125"/>
    </location>
</feature>
<keyword evidence="2" id="KW-0472">Membrane</keyword>
<protein>
    <submittedName>
        <fullName evidence="4">Uncharacterized protein</fullName>
    </submittedName>
</protein>
<feature type="compositionally biased region" description="Polar residues" evidence="1">
    <location>
        <begin position="30"/>
        <end position="54"/>
    </location>
</feature>
<dbReference type="EMBL" id="HG671005">
    <property type="protein sequence ID" value="CDI79328.1"/>
    <property type="molecule type" value="Genomic_DNA"/>
</dbReference>
<keyword evidence="2" id="KW-0812">Transmembrane</keyword>
<evidence type="ECO:0000313" key="4">
    <source>
        <dbReference type="EMBL" id="CDI79328.1"/>
    </source>
</evidence>
<sequence length="125" mass="13139">MPRVHVLLPLASMLVTTALAANGSNETADVSLQTTYPGDQGAHSQLDSRSNGSPLDTRRRDATAVVILSAVVVAVFVVMHKLTAVDATKQSFTEDSSEQPRAGDQQATAAVQLRLGGISLLRLEG</sequence>
<dbReference type="VEuPathDB" id="ToxoDB:EAH_00042400"/>
<reference evidence="4" key="2">
    <citation type="submission" date="2013-10" db="EMBL/GenBank/DDBJ databases">
        <authorList>
            <person name="Aslett M."/>
        </authorList>
    </citation>
    <scope>NUCLEOTIDE SEQUENCE</scope>
    <source>
        <strain evidence="4">Houghton</strain>
    </source>
</reference>
<dbReference type="AlphaFoldDB" id="U6GJ48"/>
<keyword evidence="3" id="KW-0732">Signal</keyword>
<feature type="region of interest" description="Disordered" evidence="1">
    <location>
        <begin position="30"/>
        <end position="58"/>
    </location>
</feature>
<dbReference type="RefSeq" id="XP_013250544.1">
    <property type="nucleotide sequence ID" value="XM_013395090.1"/>
</dbReference>
<name>U6GJ48_EIMAC</name>
<keyword evidence="5" id="KW-1185">Reference proteome</keyword>
<evidence type="ECO:0000256" key="1">
    <source>
        <dbReference type="SAM" id="MobiDB-lite"/>
    </source>
</evidence>
<evidence type="ECO:0000256" key="2">
    <source>
        <dbReference type="SAM" id="Phobius"/>
    </source>
</evidence>
<proteinExistence type="predicted"/>
<reference evidence="4" key="1">
    <citation type="submission" date="2013-10" db="EMBL/GenBank/DDBJ databases">
        <title>Genomic analysis of the causative agents of coccidiosis in chickens.</title>
        <authorList>
            <person name="Reid A.J."/>
            <person name="Blake D."/>
            <person name="Billington K."/>
            <person name="Browne H."/>
            <person name="Dunn M."/>
            <person name="Hung S."/>
            <person name="Kawahara F."/>
            <person name="Miranda-Saavedra D."/>
            <person name="Mourier T."/>
            <person name="Nagra H."/>
            <person name="Otto T.D."/>
            <person name="Rawlings N."/>
            <person name="Sanchez A."/>
            <person name="Sanders M."/>
            <person name="Subramaniam C."/>
            <person name="Tay Y."/>
            <person name="Dear P."/>
            <person name="Doerig C."/>
            <person name="Gruber A."/>
            <person name="Parkinson J."/>
            <person name="Shirley M."/>
            <person name="Wan K.L."/>
            <person name="Berriman M."/>
            <person name="Tomley F."/>
            <person name="Pain A."/>
        </authorList>
    </citation>
    <scope>NUCLEOTIDE SEQUENCE</scope>
    <source>
        <strain evidence="4">Houghton</strain>
    </source>
</reference>
<evidence type="ECO:0000256" key="3">
    <source>
        <dbReference type="SAM" id="SignalP"/>
    </source>
</evidence>
<feature type="transmembrane region" description="Helical" evidence="2">
    <location>
        <begin position="62"/>
        <end position="79"/>
    </location>
</feature>
<accession>U6GJ48</accession>
<feature type="signal peptide" evidence="3">
    <location>
        <begin position="1"/>
        <end position="20"/>
    </location>
</feature>
<organism evidence="4 5">
    <name type="scientific">Eimeria acervulina</name>
    <name type="common">Coccidian parasite</name>
    <dbReference type="NCBI Taxonomy" id="5801"/>
    <lineage>
        <taxon>Eukaryota</taxon>
        <taxon>Sar</taxon>
        <taxon>Alveolata</taxon>
        <taxon>Apicomplexa</taxon>
        <taxon>Conoidasida</taxon>
        <taxon>Coccidia</taxon>
        <taxon>Eucoccidiorida</taxon>
        <taxon>Eimeriorina</taxon>
        <taxon>Eimeriidae</taxon>
        <taxon>Eimeria</taxon>
    </lineage>
</organism>
<dbReference type="Proteomes" id="UP000018050">
    <property type="component" value="Unassembled WGS sequence"/>
</dbReference>
<dbReference type="OrthoDB" id="352057at2759"/>
<dbReference type="GeneID" id="25272310"/>
<gene>
    <name evidence="4" type="ORF">EAH_00042400</name>
</gene>
<evidence type="ECO:0000313" key="5">
    <source>
        <dbReference type="Proteomes" id="UP000018050"/>
    </source>
</evidence>
<keyword evidence="2" id="KW-1133">Transmembrane helix</keyword>
<feature type="region of interest" description="Disordered" evidence="1">
    <location>
        <begin position="88"/>
        <end position="107"/>
    </location>
</feature>